<dbReference type="STRING" id="301148.B4135_2450"/>
<keyword evidence="1" id="KW-1133">Transmembrane helix</keyword>
<accession>A0A150LYU6</accession>
<feature type="transmembrane region" description="Helical" evidence="1">
    <location>
        <begin position="61"/>
        <end position="77"/>
    </location>
</feature>
<name>A0A150LYU6_9BACI</name>
<protein>
    <submittedName>
        <fullName evidence="2">Uncharacterized protein</fullName>
    </submittedName>
</protein>
<evidence type="ECO:0000313" key="3">
    <source>
        <dbReference type="Proteomes" id="UP000075683"/>
    </source>
</evidence>
<dbReference type="EMBL" id="LQYT01000056">
    <property type="protein sequence ID" value="KYD17428.1"/>
    <property type="molecule type" value="Genomic_DNA"/>
</dbReference>
<evidence type="ECO:0000256" key="1">
    <source>
        <dbReference type="SAM" id="Phobius"/>
    </source>
</evidence>
<evidence type="ECO:0000313" key="2">
    <source>
        <dbReference type="EMBL" id="KYD17428.1"/>
    </source>
</evidence>
<proteinExistence type="predicted"/>
<keyword evidence="1" id="KW-0472">Membrane</keyword>
<dbReference type="Proteomes" id="UP000075683">
    <property type="component" value="Unassembled WGS sequence"/>
</dbReference>
<comment type="caution">
    <text evidence="2">The sequence shown here is derived from an EMBL/GenBank/DDBJ whole genome shotgun (WGS) entry which is preliminary data.</text>
</comment>
<dbReference type="AlphaFoldDB" id="A0A150LYU6"/>
<organism evidence="2 3">
    <name type="scientific">Caldibacillus debilis</name>
    <dbReference type="NCBI Taxonomy" id="301148"/>
    <lineage>
        <taxon>Bacteria</taxon>
        <taxon>Bacillati</taxon>
        <taxon>Bacillota</taxon>
        <taxon>Bacilli</taxon>
        <taxon>Bacillales</taxon>
        <taxon>Bacillaceae</taxon>
        <taxon>Caldibacillus</taxon>
    </lineage>
</organism>
<keyword evidence="1" id="KW-0812">Transmembrane</keyword>
<sequence length="98" mass="11484">MRKYHSKLISDSSFGRSVFLFFPVLIFPCERRTKRREERRKTLLFVPAHTFSGRSGRPKTALRNGVFAFSAFLLFFIRNSEGVTRRRNFAPKFRHAGA</sequence>
<gene>
    <name evidence="2" type="ORF">B4135_2450</name>
</gene>
<reference evidence="2 3" key="1">
    <citation type="submission" date="2016-01" db="EMBL/GenBank/DDBJ databases">
        <title>Draft Genome Sequences of Seven Thermophilic Sporeformers Isolated from Foods.</title>
        <authorList>
            <person name="Berendsen E.M."/>
            <person name="Wells-Bennik M.H."/>
            <person name="Krawcyk A.O."/>
            <person name="De Jong A."/>
            <person name="Holsappel S."/>
            <person name="Eijlander R.T."/>
            <person name="Kuipers O.P."/>
        </authorList>
    </citation>
    <scope>NUCLEOTIDE SEQUENCE [LARGE SCALE GENOMIC DNA]</scope>
    <source>
        <strain evidence="2 3">B4135</strain>
    </source>
</reference>